<accession>A0A4U5MK04</accession>
<reference evidence="1 2" key="1">
    <citation type="journal article" date="2015" name="Genome Biol.">
        <title>Comparative genomics of Steinernema reveals deeply conserved gene regulatory networks.</title>
        <authorList>
            <person name="Dillman A.R."/>
            <person name="Macchietto M."/>
            <person name="Porter C.F."/>
            <person name="Rogers A."/>
            <person name="Williams B."/>
            <person name="Antoshechkin I."/>
            <person name="Lee M.M."/>
            <person name="Goodwin Z."/>
            <person name="Lu X."/>
            <person name="Lewis E.E."/>
            <person name="Goodrich-Blair H."/>
            <person name="Stock S.P."/>
            <person name="Adams B.J."/>
            <person name="Sternberg P.W."/>
            <person name="Mortazavi A."/>
        </authorList>
    </citation>
    <scope>NUCLEOTIDE SEQUENCE [LARGE SCALE GENOMIC DNA]</scope>
    <source>
        <strain evidence="1 2">ALL</strain>
    </source>
</reference>
<proteinExistence type="predicted"/>
<dbReference type="Proteomes" id="UP000298663">
    <property type="component" value="Unassembled WGS sequence"/>
</dbReference>
<reference evidence="1 2" key="2">
    <citation type="journal article" date="2019" name="G3 (Bethesda)">
        <title>Hybrid Assembly of the Genome of the Entomopathogenic Nematode Steinernema carpocapsae Identifies the X-Chromosome.</title>
        <authorList>
            <person name="Serra L."/>
            <person name="Macchietto M."/>
            <person name="Macias-Munoz A."/>
            <person name="McGill C.J."/>
            <person name="Rodriguez I.M."/>
            <person name="Rodriguez B."/>
            <person name="Murad R."/>
            <person name="Mortazavi A."/>
        </authorList>
    </citation>
    <scope>NUCLEOTIDE SEQUENCE [LARGE SCALE GENOMIC DNA]</scope>
    <source>
        <strain evidence="1 2">ALL</strain>
    </source>
</reference>
<keyword evidence="2" id="KW-1185">Reference proteome</keyword>
<evidence type="ECO:0000313" key="1">
    <source>
        <dbReference type="EMBL" id="TKR69746.1"/>
    </source>
</evidence>
<name>A0A4U5MK04_STECR</name>
<comment type="caution">
    <text evidence="1">The sequence shown here is derived from an EMBL/GenBank/DDBJ whole genome shotgun (WGS) entry which is preliminary data.</text>
</comment>
<dbReference type="EMBL" id="AZBU02000007">
    <property type="protein sequence ID" value="TKR69746.1"/>
    <property type="molecule type" value="Genomic_DNA"/>
</dbReference>
<sequence>MSSLRRIAKIAKAIAASQNRLAKAANQSSCWKKPENIYRSCKAVEYSRFQGPYYCFSTNFACVCGCHEYEVTIENGKVVLVEEIKDLRS</sequence>
<evidence type="ECO:0000313" key="2">
    <source>
        <dbReference type="Proteomes" id="UP000298663"/>
    </source>
</evidence>
<organism evidence="1 2">
    <name type="scientific">Steinernema carpocapsae</name>
    <name type="common">Entomopathogenic nematode</name>
    <dbReference type="NCBI Taxonomy" id="34508"/>
    <lineage>
        <taxon>Eukaryota</taxon>
        <taxon>Metazoa</taxon>
        <taxon>Ecdysozoa</taxon>
        <taxon>Nematoda</taxon>
        <taxon>Chromadorea</taxon>
        <taxon>Rhabditida</taxon>
        <taxon>Tylenchina</taxon>
        <taxon>Panagrolaimomorpha</taxon>
        <taxon>Strongyloidoidea</taxon>
        <taxon>Steinernematidae</taxon>
        <taxon>Steinernema</taxon>
    </lineage>
</organism>
<protein>
    <submittedName>
        <fullName evidence="1">Uncharacterized protein</fullName>
    </submittedName>
</protein>
<gene>
    <name evidence="1" type="ORF">L596_021860</name>
</gene>
<dbReference type="AlphaFoldDB" id="A0A4U5MK04"/>